<dbReference type="GO" id="GO:0000731">
    <property type="term" value="P:DNA synthesis involved in DNA repair"/>
    <property type="evidence" value="ECO:0007669"/>
    <property type="project" value="TreeGrafter"/>
</dbReference>
<accession>A0A644YNM4</accession>
<dbReference type="SUPFAM" id="SSF52540">
    <property type="entry name" value="P-loop containing nucleoside triphosphate hydrolases"/>
    <property type="match status" value="1"/>
</dbReference>
<dbReference type="Gene3D" id="3.40.50.300">
    <property type="entry name" value="P-loop containing nucleotide triphosphate hydrolases"/>
    <property type="match status" value="1"/>
</dbReference>
<evidence type="ECO:0000259" key="2">
    <source>
        <dbReference type="Pfam" id="PF13304"/>
    </source>
</evidence>
<sequence length="398" mass="44963">MLKRLYIDNFKSLIEFSFPPKSDIQHLSAFSCLVGLNGAGKSTMLQAFDFIAQLPVSNTRIDQWLEKRNWKARELTSKFSLKSIITFSVELEYEGKTVVWSGTFNKDTLKCTSESVSVQNETIFSVQQGKLFITKEGTKESNVVKDLMYQGSILSIRSFDLKKYSAVAAIKQFSEGMKSLELLNPQLIRTHAREAHDVGVGGEKLAAFFHTLSPEIRSTILRDLKIFYPNVTSLSSTSIRAGWKSLKVTESFITAAQNTLETETIHLNDGMLRILTMITEMHTNHTCILLDEIENGINPELVERLMDYLVQSNKQVIVTTHSPMVLNYLEDEVAEKGVFLIYRTKQGHTQCGRYFQSQRTRDKLTLLGPGEVFVDTSMEEVASELELAALRPNQTGHP</sequence>
<reference evidence="3" key="1">
    <citation type="submission" date="2019-08" db="EMBL/GenBank/DDBJ databases">
        <authorList>
            <person name="Kucharzyk K."/>
            <person name="Murdoch R.W."/>
            <person name="Higgins S."/>
            <person name="Loffler F."/>
        </authorList>
    </citation>
    <scope>NUCLEOTIDE SEQUENCE</scope>
</reference>
<dbReference type="PANTHER" id="PTHR32182">
    <property type="entry name" value="DNA REPLICATION AND REPAIR PROTEIN RECF"/>
    <property type="match status" value="1"/>
</dbReference>
<dbReference type="Pfam" id="PF13175">
    <property type="entry name" value="AAA_15"/>
    <property type="match status" value="1"/>
</dbReference>
<gene>
    <name evidence="3" type="ORF">SDC9_76780</name>
</gene>
<dbReference type="GO" id="GO:0005524">
    <property type="term" value="F:ATP binding"/>
    <property type="evidence" value="ECO:0007669"/>
    <property type="project" value="InterPro"/>
</dbReference>
<protein>
    <submittedName>
        <fullName evidence="3">Uncharacterized protein</fullName>
    </submittedName>
</protein>
<dbReference type="GO" id="GO:0016887">
    <property type="term" value="F:ATP hydrolysis activity"/>
    <property type="evidence" value="ECO:0007669"/>
    <property type="project" value="InterPro"/>
</dbReference>
<organism evidence="3">
    <name type="scientific">bioreactor metagenome</name>
    <dbReference type="NCBI Taxonomy" id="1076179"/>
    <lineage>
        <taxon>unclassified sequences</taxon>
        <taxon>metagenomes</taxon>
        <taxon>ecological metagenomes</taxon>
    </lineage>
</organism>
<name>A0A644YNM4_9ZZZZ</name>
<feature type="domain" description="ATPase AAA-type core" evidence="2">
    <location>
        <begin position="269"/>
        <end position="326"/>
    </location>
</feature>
<comment type="caution">
    <text evidence="3">The sequence shown here is derived from an EMBL/GenBank/DDBJ whole genome shotgun (WGS) entry which is preliminary data.</text>
</comment>
<dbReference type="PANTHER" id="PTHR32182:SF22">
    <property type="entry name" value="ATP-DEPENDENT ENDONUCLEASE, OLD FAMILY-RELATED"/>
    <property type="match status" value="1"/>
</dbReference>
<dbReference type="InterPro" id="IPR041685">
    <property type="entry name" value="AAA_GajA/Old/RecF-like"/>
</dbReference>
<dbReference type="InterPro" id="IPR027417">
    <property type="entry name" value="P-loop_NTPase"/>
</dbReference>
<evidence type="ECO:0000313" key="3">
    <source>
        <dbReference type="EMBL" id="MPM30232.1"/>
    </source>
</evidence>
<dbReference type="Pfam" id="PF13304">
    <property type="entry name" value="AAA_21"/>
    <property type="match status" value="1"/>
</dbReference>
<dbReference type="CDD" id="cd00267">
    <property type="entry name" value="ABC_ATPase"/>
    <property type="match status" value="1"/>
</dbReference>
<dbReference type="AlphaFoldDB" id="A0A644YNM4"/>
<feature type="domain" description="Endonuclease GajA/Old nuclease/RecF-like AAA" evidence="1">
    <location>
        <begin position="1"/>
        <end position="119"/>
    </location>
</feature>
<evidence type="ECO:0000259" key="1">
    <source>
        <dbReference type="Pfam" id="PF13175"/>
    </source>
</evidence>
<dbReference type="GO" id="GO:0006302">
    <property type="term" value="P:double-strand break repair"/>
    <property type="evidence" value="ECO:0007669"/>
    <property type="project" value="InterPro"/>
</dbReference>
<proteinExistence type="predicted"/>
<dbReference type="EMBL" id="VSSQ01005731">
    <property type="protein sequence ID" value="MPM30232.1"/>
    <property type="molecule type" value="Genomic_DNA"/>
</dbReference>
<dbReference type="InterPro" id="IPR003959">
    <property type="entry name" value="ATPase_AAA_core"/>
</dbReference>